<gene>
    <name evidence="2" type="ORF">LCGC14_1989200</name>
</gene>
<name>A0A0F9I3L9_9ZZZZ</name>
<proteinExistence type="predicted"/>
<protein>
    <recommendedName>
        <fullName evidence="1">UvrC family homology region profile domain-containing protein</fullName>
    </recommendedName>
</protein>
<evidence type="ECO:0000313" key="2">
    <source>
        <dbReference type="EMBL" id="KKL81992.1"/>
    </source>
</evidence>
<reference evidence="2" key="1">
    <citation type="journal article" date="2015" name="Nature">
        <title>Complex archaea that bridge the gap between prokaryotes and eukaryotes.</title>
        <authorList>
            <person name="Spang A."/>
            <person name="Saw J.H."/>
            <person name="Jorgensen S.L."/>
            <person name="Zaremba-Niedzwiedzka K."/>
            <person name="Martijn J."/>
            <person name="Lind A.E."/>
            <person name="van Eijk R."/>
            <person name="Schleper C."/>
            <person name="Guy L."/>
            <person name="Ettema T.J."/>
        </authorList>
    </citation>
    <scope>NUCLEOTIDE SEQUENCE</scope>
</reference>
<dbReference type="GO" id="GO:0009380">
    <property type="term" value="C:excinuclease repair complex"/>
    <property type="evidence" value="ECO:0007669"/>
    <property type="project" value="TreeGrafter"/>
</dbReference>
<dbReference type="AlphaFoldDB" id="A0A0F9I3L9"/>
<dbReference type="PANTHER" id="PTHR30562:SF1">
    <property type="entry name" value="UVRABC SYSTEM PROTEIN C"/>
    <property type="match status" value="1"/>
</dbReference>
<dbReference type="EMBL" id="LAZR01022399">
    <property type="protein sequence ID" value="KKL81992.1"/>
    <property type="molecule type" value="Genomic_DNA"/>
</dbReference>
<dbReference type="GO" id="GO:0009381">
    <property type="term" value="F:excinuclease ABC activity"/>
    <property type="evidence" value="ECO:0007669"/>
    <property type="project" value="InterPro"/>
</dbReference>
<dbReference type="PANTHER" id="PTHR30562">
    <property type="entry name" value="UVRC/OXIDOREDUCTASE"/>
    <property type="match status" value="1"/>
</dbReference>
<accession>A0A0F9I3L9</accession>
<sequence>LKGYSKGYKKMASAIGNSQLGFDAYRPIMNGLREGTLAPWQFHIIANSIDNIHNQNARNKITIALGFHGKELTEAAEAAGQDPDRVMRTLLDDLEGISDEKEALAEIMELADVGHINREPASAIASPTLRVWGADHTDADEWIEIGHPAVGAAIGWGSGPLRLGSLVGSADVQLVQGNLVLLQAGASIEGIDIAHLGGGETAGSMVCFIDGRPFKHGYRRYKIRTTEGGDDYAAIREVVYRRYRRAGVDEEIFPDVILIDGGKGQLAAAHEAFDELPSAPATLISLAKREELIYVYGRPGVMRLKRNNPALRLLQTVRDEAHRFAQAYHHVLRRQKTLQRKRPVRKRTRRT</sequence>
<feature type="non-terminal residue" evidence="2">
    <location>
        <position position="1"/>
    </location>
</feature>
<organism evidence="2">
    <name type="scientific">marine sediment metagenome</name>
    <dbReference type="NCBI Taxonomy" id="412755"/>
    <lineage>
        <taxon>unclassified sequences</taxon>
        <taxon>metagenomes</taxon>
        <taxon>ecological metagenomes</taxon>
    </lineage>
</organism>
<dbReference type="GO" id="GO:0006974">
    <property type="term" value="P:DNA damage response"/>
    <property type="evidence" value="ECO:0007669"/>
    <property type="project" value="TreeGrafter"/>
</dbReference>
<dbReference type="InterPro" id="IPR050066">
    <property type="entry name" value="UvrABC_protein_C"/>
</dbReference>
<dbReference type="PROSITE" id="PS50165">
    <property type="entry name" value="UVRC"/>
    <property type="match status" value="1"/>
</dbReference>
<dbReference type="InterPro" id="IPR038476">
    <property type="entry name" value="UvrC_RNase_H_dom_sf"/>
</dbReference>
<feature type="domain" description="UvrC family homology region profile" evidence="1">
    <location>
        <begin position="188"/>
        <end position="273"/>
    </location>
</feature>
<dbReference type="InterPro" id="IPR001162">
    <property type="entry name" value="UvrC_RNase_H_dom"/>
</dbReference>
<dbReference type="Gene3D" id="3.30.420.340">
    <property type="entry name" value="UvrC, RNAse H endonuclease domain"/>
    <property type="match status" value="1"/>
</dbReference>
<dbReference type="Pfam" id="PF08459">
    <property type="entry name" value="UvrC_RNaseH_dom"/>
    <property type="match status" value="1"/>
</dbReference>
<comment type="caution">
    <text evidence="2">The sequence shown here is derived from an EMBL/GenBank/DDBJ whole genome shotgun (WGS) entry which is preliminary data.</text>
</comment>
<evidence type="ECO:0000259" key="1">
    <source>
        <dbReference type="PROSITE" id="PS50165"/>
    </source>
</evidence>